<accession>A0ACC6P580</accession>
<dbReference type="EMBL" id="JAWDIE010000025">
    <property type="protein sequence ID" value="MEJ7139380.1"/>
    <property type="molecule type" value="Genomic_DNA"/>
</dbReference>
<gene>
    <name evidence="1" type="ORF">RV045_13220</name>
</gene>
<dbReference type="Proteomes" id="UP001364695">
    <property type="component" value="Unassembled WGS sequence"/>
</dbReference>
<comment type="caution">
    <text evidence="1">The sequence shown here is derived from an EMBL/GenBank/DDBJ whole genome shotgun (WGS) entry which is preliminary data.</text>
</comment>
<organism evidence="1 2">
    <name type="scientific">Amphibiibacter pelophylacis</name>
    <dbReference type="NCBI Taxonomy" id="1799477"/>
    <lineage>
        <taxon>Bacteria</taxon>
        <taxon>Pseudomonadati</taxon>
        <taxon>Pseudomonadota</taxon>
        <taxon>Betaproteobacteria</taxon>
        <taxon>Burkholderiales</taxon>
        <taxon>Sphaerotilaceae</taxon>
        <taxon>Amphibiibacter</taxon>
    </lineage>
</organism>
<evidence type="ECO:0000313" key="2">
    <source>
        <dbReference type="Proteomes" id="UP001364695"/>
    </source>
</evidence>
<evidence type="ECO:0000313" key="1">
    <source>
        <dbReference type="EMBL" id="MEJ7139380.1"/>
    </source>
</evidence>
<reference evidence="1" key="1">
    <citation type="submission" date="2023-10" db="EMBL/GenBank/DDBJ databases">
        <title>Amphibacter perezi, gen. nov., sp. nov. a novel taxa of the family Comamonadaceae, class Betaproteobacteria isolated from the skin microbiota of Pelophylax perezi from different populations.</title>
        <authorList>
            <person name="Costa S."/>
            <person name="Proenca D.N."/>
            <person name="Lopes I."/>
            <person name="Morais P.V."/>
        </authorList>
    </citation>
    <scope>NUCLEOTIDE SEQUENCE</scope>
    <source>
        <strain evidence="1">SL12-8</strain>
    </source>
</reference>
<sequence length="123" mass="13500">MLPPDAPAFAAQLSHDLHSYGYALLGLGLRLRELGGDATQARTAFEQAATALEAVIAKGNRQEIDRDFHFIMAAASYHLAHLSARAYSLLALVEADKNFAPMERVLALLMRQIDLVPEKRIPC</sequence>
<name>A0ACC6P580_9BURK</name>
<keyword evidence="2" id="KW-1185">Reference proteome</keyword>
<proteinExistence type="predicted"/>
<protein>
    <submittedName>
        <fullName evidence="1">Uncharacterized protein</fullName>
    </submittedName>
</protein>